<dbReference type="OMA" id="DVCCANP"/>
<dbReference type="Proteomes" id="UP000007015">
    <property type="component" value="Chromosome 5"/>
</dbReference>
<feature type="region of interest" description="Disordered" evidence="1">
    <location>
        <begin position="63"/>
        <end position="93"/>
    </location>
</feature>
<name>B8AZ17_ORYSI</name>
<protein>
    <submittedName>
        <fullName evidence="2">Uncharacterized protein</fullName>
    </submittedName>
</protein>
<evidence type="ECO:0000313" key="2">
    <source>
        <dbReference type="EMBL" id="EEC79370.1"/>
    </source>
</evidence>
<dbReference type="HOGENOM" id="CLU_136457_0_0_1"/>
<dbReference type="EMBL" id="CM000130">
    <property type="protein sequence ID" value="EEC79370.1"/>
    <property type="molecule type" value="Genomic_DNA"/>
</dbReference>
<reference evidence="2 3" key="1">
    <citation type="journal article" date="2005" name="PLoS Biol.">
        <title>The genomes of Oryza sativa: a history of duplications.</title>
        <authorList>
            <person name="Yu J."/>
            <person name="Wang J."/>
            <person name="Lin W."/>
            <person name="Li S."/>
            <person name="Li H."/>
            <person name="Zhou J."/>
            <person name="Ni P."/>
            <person name="Dong W."/>
            <person name="Hu S."/>
            <person name="Zeng C."/>
            <person name="Zhang J."/>
            <person name="Zhang Y."/>
            <person name="Li R."/>
            <person name="Xu Z."/>
            <person name="Li S."/>
            <person name="Li X."/>
            <person name="Zheng H."/>
            <person name="Cong L."/>
            <person name="Lin L."/>
            <person name="Yin J."/>
            <person name="Geng J."/>
            <person name="Li G."/>
            <person name="Shi J."/>
            <person name="Liu J."/>
            <person name="Lv H."/>
            <person name="Li J."/>
            <person name="Wang J."/>
            <person name="Deng Y."/>
            <person name="Ran L."/>
            <person name="Shi X."/>
            <person name="Wang X."/>
            <person name="Wu Q."/>
            <person name="Li C."/>
            <person name="Ren X."/>
            <person name="Wang J."/>
            <person name="Wang X."/>
            <person name="Li D."/>
            <person name="Liu D."/>
            <person name="Zhang X."/>
            <person name="Ji Z."/>
            <person name="Zhao W."/>
            <person name="Sun Y."/>
            <person name="Zhang Z."/>
            <person name="Bao J."/>
            <person name="Han Y."/>
            <person name="Dong L."/>
            <person name="Ji J."/>
            <person name="Chen P."/>
            <person name="Wu S."/>
            <person name="Liu J."/>
            <person name="Xiao Y."/>
            <person name="Bu D."/>
            <person name="Tan J."/>
            <person name="Yang L."/>
            <person name="Ye C."/>
            <person name="Zhang J."/>
            <person name="Xu J."/>
            <person name="Zhou Y."/>
            <person name="Yu Y."/>
            <person name="Zhang B."/>
            <person name="Zhuang S."/>
            <person name="Wei H."/>
            <person name="Liu B."/>
            <person name="Lei M."/>
            <person name="Yu H."/>
            <person name="Li Y."/>
            <person name="Xu H."/>
            <person name="Wei S."/>
            <person name="He X."/>
            <person name="Fang L."/>
            <person name="Zhang Z."/>
            <person name="Zhang Y."/>
            <person name="Huang X."/>
            <person name="Su Z."/>
            <person name="Tong W."/>
            <person name="Li J."/>
            <person name="Tong Z."/>
            <person name="Li S."/>
            <person name="Ye J."/>
            <person name="Wang L."/>
            <person name="Fang L."/>
            <person name="Lei T."/>
            <person name="Chen C."/>
            <person name="Chen H."/>
            <person name="Xu Z."/>
            <person name="Li H."/>
            <person name="Huang H."/>
            <person name="Zhang F."/>
            <person name="Xu H."/>
            <person name="Li N."/>
            <person name="Zhao C."/>
            <person name="Li S."/>
            <person name="Dong L."/>
            <person name="Huang Y."/>
            <person name="Li L."/>
            <person name="Xi Y."/>
            <person name="Qi Q."/>
            <person name="Li W."/>
            <person name="Zhang B."/>
            <person name="Hu W."/>
            <person name="Zhang Y."/>
            <person name="Tian X."/>
            <person name="Jiao Y."/>
            <person name="Liang X."/>
            <person name="Jin J."/>
            <person name="Gao L."/>
            <person name="Zheng W."/>
            <person name="Hao B."/>
            <person name="Liu S."/>
            <person name="Wang W."/>
            <person name="Yuan L."/>
            <person name="Cao M."/>
            <person name="McDermott J."/>
            <person name="Samudrala R."/>
            <person name="Wang J."/>
            <person name="Wong G.K."/>
            <person name="Yang H."/>
        </authorList>
    </citation>
    <scope>NUCLEOTIDE SEQUENCE [LARGE SCALE GENOMIC DNA]</scope>
    <source>
        <strain evidence="3">cv. 93-11</strain>
    </source>
</reference>
<organism evidence="2 3">
    <name type="scientific">Oryza sativa subsp. indica</name>
    <name type="common">Rice</name>
    <dbReference type="NCBI Taxonomy" id="39946"/>
    <lineage>
        <taxon>Eukaryota</taxon>
        <taxon>Viridiplantae</taxon>
        <taxon>Streptophyta</taxon>
        <taxon>Embryophyta</taxon>
        <taxon>Tracheophyta</taxon>
        <taxon>Spermatophyta</taxon>
        <taxon>Magnoliopsida</taxon>
        <taxon>Liliopsida</taxon>
        <taxon>Poales</taxon>
        <taxon>Poaceae</taxon>
        <taxon>BOP clade</taxon>
        <taxon>Oryzoideae</taxon>
        <taxon>Oryzeae</taxon>
        <taxon>Oryzinae</taxon>
        <taxon>Oryza</taxon>
        <taxon>Oryza sativa</taxon>
    </lineage>
</organism>
<sequence>MPPPSPAVERSGRPAAADANGEKEVWTAAIRLSHTIKRPDRPAARGTASPCFSVAAAPLRRSWRRWPPRGGAGGGRRRRNAGEKRAAEPSIEAPPRSSKYYALCVAGGGRTWLRPWKAPGVDVCCANPGGRILLRRAGAPRAAGSRLVGKRWSKRKAAEDWLHLGS</sequence>
<dbReference type="AlphaFoldDB" id="B8AZ17"/>
<proteinExistence type="predicted"/>
<gene>
    <name evidence="2" type="ORF">OsI_20266</name>
</gene>
<evidence type="ECO:0000256" key="1">
    <source>
        <dbReference type="SAM" id="MobiDB-lite"/>
    </source>
</evidence>
<dbReference type="Gramene" id="BGIOSGA020005-TA">
    <property type="protein sequence ID" value="BGIOSGA020005-PA"/>
    <property type="gene ID" value="BGIOSGA020005"/>
</dbReference>
<feature type="region of interest" description="Disordered" evidence="1">
    <location>
        <begin position="1"/>
        <end position="23"/>
    </location>
</feature>
<accession>B8AZ17</accession>
<evidence type="ECO:0000313" key="3">
    <source>
        <dbReference type="Proteomes" id="UP000007015"/>
    </source>
</evidence>
<keyword evidence="3" id="KW-1185">Reference proteome</keyword>